<dbReference type="Gene3D" id="1.25.40.1040">
    <property type="match status" value="1"/>
</dbReference>
<dbReference type="Gene3D" id="1.25.40.1010">
    <property type="match status" value="1"/>
</dbReference>
<proteinExistence type="predicted"/>
<dbReference type="SUPFAM" id="SSF48452">
    <property type="entry name" value="TPR-like"/>
    <property type="match status" value="2"/>
</dbReference>
<dbReference type="InterPro" id="IPR019734">
    <property type="entry name" value="TPR_rpt"/>
</dbReference>
<dbReference type="SMART" id="SM00028">
    <property type="entry name" value="TPR"/>
    <property type="match status" value="6"/>
</dbReference>
<feature type="repeat" description="TPR" evidence="3">
    <location>
        <begin position="239"/>
        <end position="272"/>
    </location>
</feature>
<dbReference type="GO" id="GO:0031415">
    <property type="term" value="C:NatA complex"/>
    <property type="evidence" value="ECO:0007669"/>
    <property type="project" value="TreeGrafter"/>
</dbReference>
<sequence length="841" mass="97101">MPPKRFLGSKNLSGKAREHTQFLEALKLYESRQYKKSVKILETILKKDSSNVDALALKGLDLLSMGEKQEAENYIKNAIGKIQGIGASAICCHVLGIYMRSSKNYPEAVKWFQTSLNNGSTNQQIYRDLATLQSQIGDFKGALASRKTYWEAFLGYRANWTSLAIAQDINGERQQAVNTLSQFEKLVEGKLGEAELYEHSECLMYKNDIMFRAAGDSEEKLQNVLRHLTDIEANVYDKYAILERKAAIYLKLGDAKQASKHYRMLLQRNPDNFDYYKLLEKSLGVQNDVTKREILYDNLQRLYPRCDPPKFIPLTFITDESKLETKFKEYVLPLLKRGVPATFANVKPLYKKKSSLIPAISEKIVLELYSSLNPFEDPIPCVWTCYYLSQHYLFLKDFSQAQFFIDKALESTPTLVELYIMKGRVLKAMAKLDAAADILEEGRKLDLQDRFINTKTVKYLLRANKIDKAVEIVSLFTKNDDSINGVKDLHLVEASWFIAEQAEAYNRLFIESQKQLHGTLEDFKNSGFKDTEIDSKLRELKQLKWNVEKYQGLSLKRFEAIAKIYRQFEDDQLDFHSYCMRKGTPRAYLEMLSWGKTVYQSPMYIRAMKGAAGILFQLQDKISTPNQDLQETFDTVMKENSKKSKKINSSLNKQREEEKKTVLAYAESEDDDIFGQRLVSTKKPLQEFWVEFYAKYSNQVSEDTRDYPLEFEYQYRTRKLALCLGAFSKYAGFHGENSGFAGAMAIVLLLATRENTPFETIAKKVAYKGCESIKFLPLAERDNDEFDWAAFFSQHFKKDLPSLLFLYHNVSGHRPAFKNLILEEISNSRPQLQMQVLQYQL</sequence>
<dbReference type="AlphaFoldDB" id="A0A8J2T3T8"/>
<dbReference type="InterPro" id="IPR011990">
    <property type="entry name" value="TPR-like_helical_dom_sf"/>
</dbReference>
<accession>A0A8J2T3T8</accession>
<protein>
    <submittedName>
        <fullName evidence="4">BN860_09802g1_1</fullName>
    </submittedName>
</protein>
<keyword evidence="5" id="KW-1185">Reference proteome</keyword>
<dbReference type="InterPro" id="IPR021183">
    <property type="entry name" value="NatA_aux_su"/>
</dbReference>
<keyword evidence="2 3" id="KW-0802">TPR repeat</keyword>
<dbReference type="PROSITE" id="PS50005">
    <property type="entry name" value="TPR"/>
    <property type="match status" value="1"/>
</dbReference>
<gene>
    <name evidence="4" type="ORF">BN860_09802g</name>
</gene>
<dbReference type="OrthoDB" id="10263032at2759"/>
<dbReference type="PANTHER" id="PTHR22767:SF2">
    <property type="entry name" value="N(ALPHA)-ACETYLTRANSFERASE 15_16, ISOFORM A"/>
    <property type="match status" value="1"/>
</dbReference>
<dbReference type="PANTHER" id="PTHR22767">
    <property type="entry name" value="N-TERMINAL ACETYLTRANSFERASE-RELATED"/>
    <property type="match status" value="1"/>
</dbReference>
<dbReference type="EMBL" id="HG316454">
    <property type="protein sequence ID" value="CDF87585.1"/>
    <property type="molecule type" value="Genomic_DNA"/>
</dbReference>
<dbReference type="Pfam" id="PF12569">
    <property type="entry name" value="NatA_aux_su"/>
    <property type="match status" value="2"/>
</dbReference>
<evidence type="ECO:0000313" key="4">
    <source>
        <dbReference type="EMBL" id="CDF87585.1"/>
    </source>
</evidence>
<evidence type="ECO:0000256" key="1">
    <source>
        <dbReference type="ARBA" id="ARBA00022737"/>
    </source>
</evidence>
<dbReference type="PIRSF" id="PIRSF000422">
    <property type="entry name" value="N-terminal-AcTrfase-A_aux_su"/>
    <property type="match status" value="1"/>
</dbReference>
<evidence type="ECO:0000313" key="5">
    <source>
        <dbReference type="Proteomes" id="UP000019375"/>
    </source>
</evidence>
<evidence type="ECO:0000256" key="2">
    <source>
        <dbReference type="ARBA" id="ARBA00022803"/>
    </source>
</evidence>
<reference evidence="5" key="1">
    <citation type="journal article" date="2013" name="Genome Announc.">
        <title>Genome sequence of the food spoilage yeast Zygosaccharomyces bailii CLIB 213(T).</title>
        <authorList>
            <person name="Galeote V."/>
            <person name="Bigey F."/>
            <person name="Devillers H."/>
            <person name="Neuveglise C."/>
            <person name="Dequin S."/>
        </authorList>
    </citation>
    <scope>NUCLEOTIDE SEQUENCE [LARGE SCALE GENOMIC DNA]</scope>
    <source>
        <strain evidence="5">CLIB 213 / ATCC 58445 / CBS 680 / CCRC 21525 / NBRC 1098 / NCYC 1416 / NRRL Y-2227</strain>
    </source>
</reference>
<name>A0A8J2T3T8_ZYGB2</name>
<organism evidence="4 5">
    <name type="scientific">Zygosaccharomyces bailii (strain CLIB 213 / ATCC 58445 / CBS 680 / BCRC 21525 / NBRC 1098 / NCYC 1416 / NRRL Y-2227)</name>
    <dbReference type="NCBI Taxonomy" id="1333698"/>
    <lineage>
        <taxon>Eukaryota</taxon>
        <taxon>Fungi</taxon>
        <taxon>Dikarya</taxon>
        <taxon>Ascomycota</taxon>
        <taxon>Saccharomycotina</taxon>
        <taxon>Saccharomycetes</taxon>
        <taxon>Saccharomycetales</taxon>
        <taxon>Saccharomycetaceae</taxon>
        <taxon>Zygosaccharomyces</taxon>
    </lineage>
</organism>
<dbReference type="FunFam" id="1.25.40.1040:FF:000003">
    <property type="entry name" value="N-terminal acetyltransferase A, auxiliary subunit"/>
    <property type="match status" value="1"/>
</dbReference>
<dbReference type="Proteomes" id="UP000019375">
    <property type="component" value="Unassembled WGS sequence"/>
</dbReference>
<evidence type="ECO:0000256" key="3">
    <source>
        <dbReference type="PROSITE-ProRule" id="PRU00339"/>
    </source>
</evidence>
<keyword evidence="1" id="KW-0677">Repeat</keyword>